<accession>A0A2P7STI6</accession>
<reference evidence="1 2" key="1">
    <citation type="submission" date="2018-03" db="EMBL/GenBank/DDBJ databases">
        <title>The draft genome of Mesorhizobium sp. 6GN-30.</title>
        <authorList>
            <person name="Liu L."/>
            <person name="Li L."/>
            <person name="Wang T."/>
            <person name="Zhang X."/>
            <person name="Liang L."/>
        </authorList>
    </citation>
    <scope>NUCLEOTIDE SEQUENCE [LARGE SCALE GENOMIC DNA]</scope>
    <source>
        <strain evidence="1 2">6GN30</strain>
    </source>
</reference>
<dbReference type="RefSeq" id="WP_106770299.1">
    <property type="nucleotide sequence ID" value="NZ_PXYK01000001.1"/>
</dbReference>
<dbReference type="Proteomes" id="UP000241229">
    <property type="component" value="Unassembled WGS sequence"/>
</dbReference>
<evidence type="ECO:0000313" key="2">
    <source>
        <dbReference type="Proteomes" id="UP000241229"/>
    </source>
</evidence>
<proteinExistence type="predicted"/>
<organism evidence="1 2">
    <name type="scientific">Kumtagia ephedrae</name>
    <dbReference type="NCBI Taxonomy" id="2116701"/>
    <lineage>
        <taxon>Bacteria</taxon>
        <taxon>Pseudomonadati</taxon>
        <taxon>Pseudomonadota</taxon>
        <taxon>Alphaproteobacteria</taxon>
        <taxon>Hyphomicrobiales</taxon>
        <taxon>Phyllobacteriaceae</taxon>
        <taxon>Kumtagia</taxon>
    </lineage>
</organism>
<dbReference type="EMBL" id="PXYK01000001">
    <property type="protein sequence ID" value="PSJ65757.1"/>
    <property type="molecule type" value="Genomic_DNA"/>
</dbReference>
<comment type="caution">
    <text evidence="1">The sequence shown here is derived from an EMBL/GenBank/DDBJ whole genome shotgun (WGS) entry which is preliminary data.</text>
</comment>
<sequence>MTERAAALAPISAGARRTRRLSLLALPFVVALALVVHSWETALEWWRVSDLVERRVEAGQSASYAGADWRLLRSTRVVDRPDGSAVVLVEFEAVIRDPDAFARLPCTIALADAEGRRWLPSFMRPRELRGLQRNVAIPETCGSVSLTRPQAGTRVEIAESFVLPKESLAEAQPMVSLAAGRPYFLRFEELGVGE</sequence>
<protein>
    <submittedName>
        <fullName evidence="1">Uncharacterized protein</fullName>
    </submittedName>
</protein>
<dbReference type="AlphaFoldDB" id="A0A2P7STI6"/>
<gene>
    <name evidence="1" type="ORF">C7I84_01145</name>
</gene>
<keyword evidence="2" id="KW-1185">Reference proteome</keyword>
<dbReference type="OrthoDB" id="7348044at2"/>
<name>A0A2P7STI6_9HYPH</name>
<evidence type="ECO:0000313" key="1">
    <source>
        <dbReference type="EMBL" id="PSJ65757.1"/>
    </source>
</evidence>